<dbReference type="Pfam" id="PF04851">
    <property type="entry name" value="ResIII"/>
    <property type="match status" value="1"/>
</dbReference>
<keyword evidence="2" id="KW-0378">Hydrolase</keyword>
<dbReference type="RefSeq" id="WP_003594356.1">
    <property type="nucleotide sequence ID" value="NZ_JH719381.1"/>
</dbReference>
<dbReference type="SMART" id="SM00487">
    <property type="entry name" value="DEXDc"/>
    <property type="match status" value="1"/>
</dbReference>
<dbReference type="EMBL" id="JH719381">
    <property type="protein sequence ID" value="EJB08249.1"/>
    <property type="molecule type" value="Genomic_DNA"/>
</dbReference>
<reference evidence="2 3" key="1">
    <citation type="submission" date="2012-02" db="EMBL/GenBank/DDBJ databases">
        <title>Improved High-Quality Draft Sequence of Rhizobium leguminosarum bv. trifolii WSM597.</title>
        <authorList>
            <consortium name="US DOE Joint Genome Institute"/>
            <person name="Lucas S."/>
            <person name="Han J."/>
            <person name="Lapidus A."/>
            <person name="Cheng J.-F."/>
            <person name="Goodwin L."/>
            <person name="Pitluck S."/>
            <person name="Peters L."/>
            <person name="Ovchinnikova G."/>
            <person name="Held B."/>
            <person name="Detter J.C."/>
            <person name="Han C."/>
            <person name="Tapia R."/>
            <person name="Land M."/>
            <person name="Hauser L."/>
            <person name="Kyrpides N."/>
            <person name="Ivanova N."/>
            <person name="Pagani I."/>
            <person name="Brau L."/>
            <person name="Yates R."/>
            <person name="O'Hara G."/>
            <person name="Rui T."/>
            <person name="Howieson J."/>
            <person name="Reeve W."/>
            <person name="Woyke T."/>
        </authorList>
    </citation>
    <scope>NUCLEOTIDE SEQUENCE [LARGE SCALE GENOMIC DNA]</scope>
    <source>
        <strain evidence="2 3">WSM597</strain>
    </source>
</reference>
<dbReference type="InterPro" id="IPR027417">
    <property type="entry name" value="P-loop_NTPase"/>
</dbReference>
<dbReference type="PROSITE" id="PS51192">
    <property type="entry name" value="HELICASE_ATP_BIND_1"/>
    <property type="match status" value="1"/>
</dbReference>
<name>I9NJV9_RHILT</name>
<accession>I9NJV9</accession>
<proteinExistence type="predicted"/>
<dbReference type="InterPro" id="IPR014001">
    <property type="entry name" value="Helicase_ATP-bd"/>
</dbReference>
<dbReference type="PANTHER" id="PTHR47396">
    <property type="entry name" value="TYPE I RESTRICTION ENZYME ECOKI R PROTEIN"/>
    <property type="match status" value="1"/>
</dbReference>
<dbReference type="Gene3D" id="3.40.50.300">
    <property type="entry name" value="P-loop containing nucleotide triphosphate hydrolases"/>
    <property type="match status" value="2"/>
</dbReference>
<evidence type="ECO:0000259" key="1">
    <source>
        <dbReference type="PROSITE" id="PS51192"/>
    </source>
</evidence>
<dbReference type="PANTHER" id="PTHR47396:SF1">
    <property type="entry name" value="ATP-DEPENDENT HELICASE IRC3-RELATED"/>
    <property type="match status" value="1"/>
</dbReference>
<dbReference type="InterPro" id="IPR050742">
    <property type="entry name" value="Helicase_Restrict-Modif_Enz"/>
</dbReference>
<dbReference type="InterPro" id="IPR006935">
    <property type="entry name" value="Helicase/UvrB_N"/>
</dbReference>
<feature type="domain" description="Helicase ATP-binding" evidence="1">
    <location>
        <begin position="24"/>
        <end position="196"/>
    </location>
</feature>
<sequence length="1020" mass="111573">MARNPKDLQLWAHQLAAAAKCDAYFASGSAKGCLVHMPTGTGKTGVMAVLAAQRAEARPVLVVCPSAALVEQLKGEFESEFWTRITAANEWRPDVVLQALPGSIDNLATRLAQASGQRIIIVATIQAVQQIYAADAIDRLTAHVGTILFDEGHREPAPIWAKVVRGFAVPTVLFSATPFRGDMKVFDIDDDHIYFLSFSGAVDQALIRGVTIDERNMSSDPLEFANEIVAERDRLVTNGTFPSTCKVIVRAANEATVTQLFAAFKQALTGRDDGVLAMHNTFKENGDVGAQQRGNVPPLRPRPEKFLIHQFMLVEGIDDPACTMLALYEPFNSTRMLVQQIGRLTRQPPGQIAVKVSDAIVLARSGEGVKDQWGSFLTYDKACVDNGGKPPMRNSEQVLRDLVDALPKMDFIDGHFRERLDFEDDDGLTKDLLFPKAAVVYEFSPEFDMDDFQADVSALLEQEDRFQQLVGAAAGGSCRFHVSLGLAQSPFLAETLFQSVSLDVTIYARSGTRLFFYDSAGLWADEIDNLGARLSPKTLRSLLPKEAEDAISFLAVKNTDLGPMALRSRTLAAKSLNLSGTFMGEHMNVVTRATGIVDKTRRSVGFSRARVRDGSGYTVTAQEFAEWCDTVNEHIDLARPAAPIFDRFATAASAPGDKTPINILIDVQELTERFTLEGHRVDVDPEGMCVDVIAETTPKAPGPFKFELTIGGAAHMIWLKWDSRKKKYWLVSNSLSQIKVIGDSKVSLTRRLNQSQAFRIITADHRHVYVHGAFYAIDLDLANPQGPCRLVLDLITPIDELAGITSEKGVPGGEALATWRAGSLFRFVDEQVVDGRGDNAFGVTFPAVVCDDLGTEAGDFIGVDERSGSQRVAFLVCKRKPTDAKEVGVSTSAFYDVSGQGLKNLAYLKSDGADVPGQAKKFDKVWKMTKEGLTDKVPRKRAGPGSIAFRNMLARVKRSPGAERSIWLVCAGGMLSKEALENEFKAPQPKPHVLQFYHLVVSAFSACQSVGVQLKIFCAK</sequence>
<dbReference type="AlphaFoldDB" id="I9NJV9"/>
<dbReference type="GO" id="GO:0005829">
    <property type="term" value="C:cytosol"/>
    <property type="evidence" value="ECO:0007669"/>
    <property type="project" value="TreeGrafter"/>
</dbReference>
<evidence type="ECO:0000313" key="3">
    <source>
        <dbReference type="Proteomes" id="UP000005092"/>
    </source>
</evidence>
<dbReference type="CDD" id="cd18785">
    <property type="entry name" value="SF2_C"/>
    <property type="match status" value="1"/>
</dbReference>
<dbReference type="Proteomes" id="UP000005092">
    <property type="component" value="Unassembled WGS sequence"/>
</dbReference>
<keyword evidence="2" id="KW-0547">Nucleotide-binding</keyword>
<gene>
    <name evidence="2" type="ORF">Rleg9DRAFT_7287</name>
</gene>
<evidence type="ECO:0000313" key="2">
    <source>
        <dbReference type="EMBL" id="EJB08249.1"/>
    </source>
</evidence>
<dbReference type="HOGENOM" id="CLU_299136_0_0_5"/>
<protein>
    <submittedName>
        <fullName evidence="2">DNA/RNA helicase, superfamily II</fullName>
    </submittedName>
</protein>
<organism evidence="2 3">
    <name type="scientific">Rhizobium leguminosarum bv. trifolii WSM597</name>
    <dbReference type="NCBI Taxonomy" id="754764"/>
    <lineage>
        <taxon>Bacteria</taxon>
        <taxon>Pseudomonadati</taxon>
        <taxon>Pseudomonadota</taxon>
        <taxon>Alphaproteobacteria</taxon>
        <taxon>Hyphomicrobiales</taxon>
        <taxon>Rhizobiaceae</taxon>
        <taxon>Rhizobium/Agrobacterium group</taxon>
        <taxon>Rhizobium</taxon>
    </lineage>
</organism>
<dbReference type="SUPFAM" id="SSF52540">
    <property type="entry name" value="P-loop containing nucleoside triphosphate hydrolases"/>
    <property type="match status" value="2"/>
</dbReference>
<dbReference type="GO" id="GO:0003677">
    <property type="term" value="F:DNA binding"/>
    <property type="evidence" value="ECO:0007669"/>
    <property type="project" value="InterPro"/>
</dbReference>
<dbReference type="GO" id="GO:0016787">
    <property type="term" value="F:hydrolase activity"/>
    <property type="evidence" value="ECO:0007669"/>
    <property type="project" value="InterPro"/>
</dbReference>
<keyword evidence="2" id="KW-0347">Helicase</keyword>
<dbReference type="GO" id="GO:0005524">
    <property type="term" value="F:ATP binding"/>
    <property type="evidence" value="ECO:0007669"/>
    <property type="project" value="InterPro"/>
</dbReference>
<keyword evidence="2" id="KW-0067">ATP-binding</keyword>
<dbReference type="GO" id="GO:0004386">
    <property type="term" value="F:helicase activity"/>
    <property type="evidence" value="ECO:0007669"/>
    <property type="project" value="UniProtKB-KW"/>
</dbReference>